<name>A0ACC0WEF9_9STRA</name>
<keyword evidence="2" id="KW-1185">Reference proteome</keyword>
<evidence type="ECO:0000313" key="2">
    <source>
        <dbReference type="Proteomes" id="UP001163321"/>
    </source>
</evidence>
<accession>A0ACC0WEF9</accession>
<organism evidence="1 2">
    <name type="scientific">Peronosclerospora sorghi</name>
    <dbReference type="NCBI Taxonomy" id="230839"/>
    <lineage>
        <taxon>Eukaryota</taxon>
        <taxon>Sar</taxon>
        <taxon>Stramenopiles</taxon>
        <taxon>Oomycota</taxon>
        <taxon>Peronosporomycetes</taxon>
        <taxon>Peronosporales</taxon>
        <taxon>Peronosporaceae</taxon>
        <taxon>Peronosclerospora</taxon>
    </lineage>
</organism>
<dbReference type="EMBL" id="CM047581">
    <property type="protein sequence ID" value="KAI9916967.1"/>
    <property type="molecule type" value="Genomic_DNA"/>
</dbReference>
<evidence type="ECO:0000313" key="1">
    <source>
        <dbReference type="EMBL" id="KAI9916967.1"/>
    </source>
</evidence>
<dbReference type="Proteomes" id="UP001163321">
    <property type="component" value="Chromosome 2"/>
</dbReference>
<proteinExistence type="predicted"/>
<comment type="caution">
    <text evidence="1">The sequence shown here is derived from an EMBL/GenBank/DDBJ whole genome shotgun (WGS) entry which is preliminary data.</text>
</comment>
<reference evidence="1 2" key="1">
    <citation type="journal article" date="2022" name="bioRxiv">
        <title>The genome of the oomycete Peronosclerospora sorghi, a cosmopolitan pathogen of maize and sorghum, is inflated with dispersed pseudogenes.</title>
        <authorList>
            <person name="Fletcher K."/>
            <person name="Martin F."/>
            <person name="Isakeit T."/>
            <person name="Cavanaugh K."/>
            <person name="Magill C."/>
            <person name="Michelmore R."/>
        </authorList>
    </citation>
    <scope>NUCLEOTIDE SEQUENCE [LARGE SCALE GENOMIC DNA]</scope>
    <source>
        <strain evidence="1">P6</strain>
    </source>
</reference>
<protein>
    <submittedName>
        <fullName evidence="1">Uncharacterized protein</fullName>
    </submittedName>
</protein>
<gene>
    <name evidence="1" type="ORF">PsorP6_017178</name>
</gene>
<sequence>MPPPPKNGRVTTQSMSPSDENPLATCYRYGSSKRILSAPEQANPWSAVPTSHKSAIKSDSAHDGKVDV</sequence>